<evidence type="ECO:0000256" key="6">
    <source>
        <dbReference type="ARBA" id="ARBA00023002"/>
    </source>
</evidence>
<proteinExistence type="inferred from homology"/>
<dbReference type="PROSITE" id="PS00075">
    <property type="entry name" value="DHFR_1"/>
    <property type="match status" value="1"/>
</dbReference>
<dbReference type="PRINTS" id="PR00070">
    <property type="entry name" value="DHFR"/>
</dbReference>
<dbReference type="GO" id="GO:0050661">
    <property type="term" value="F:NADP binding"/>
    <property type="evidence" value="ECO:0007669"/>
    <property type="project" value="InterPro"/>
</dbReference>
<feature type="domain" description="DHFR" evidence="10">
    <location>
        <begin position="5"/>
        <end position="171"/>
    </location>
</feature>
<dbReference type="EMBL" id="HG938353">
    <property type="protein sequence ID" value="CDN48299.1"/>
    <property type="molecule type" value="Genomic_DNA"/>
</dbReference>
<gene>
    <name evidence="11" type="ORF">RG540_CH21310</name>
</gene>
<dbReference type="PANTHER" id="PTHR48069">
    <property type="entry name" value="DIHYDROFOLATE REDUCTASE"/>
    <property type="match status" value="1"/>
</dbReference>
<evidence type="ECO:0000256" key="4">
    <source>
        <dbReference type="ARBA" id="ARBA00022563"/>
    </source>
</evidence>
<evidence type="ECO:0000256" key="1">
    <source>
        <dbReference type="ARBA" id="ARBA00004903"/>
    </source>
</evidence>
<evidence type="ECO:0000256" key="9">
    <source>
        <dbReference type="RuleBase" id="RU004474"/>
    </source>
</evidence>
<dbReference type="GO" id="GO:0046654">
    <property type="term" value="P:tetrahydrofolate biosynthetic process"/>
    <property type="evidence" value="ECO:0007669"/>
    <property type="project" value="UniProtKB-UniPathway"/>
</dbReference>
<dbReference type="EC" id="1.5.1.3" evidence="3 8"/>
<dbReference type="GO" id="GO:0004146">
    <property type="term" value="F:dihydrofolate reductase activity"/>
    <property type="evidence" value="ECO:0007669"/>
    <property type="project" value="UniProtKB-EC"/>
</dbReference>
<keyword evidence="4 8" id="KW-0554">One-carbon metabolism</keyword>
<dbReference type="InterPro" id="IPR012259">
    <property type="entry name" value="DHFR"/>
</dbReference>
<dbReference type="HOGENOM" id="CLU_043966_5_0_5"/>
<accession>A0A068SR22</accession>
<evidence type="ECO:0000256" key="3">
    <source>
        <dbReference type="ARBA" id="ARBA00012856"/>
    </source>
</evidence>
<comment type="pathway">
    <text evidence="1 8">Cofactor biosynthesis; tetrahydrofolate biosynthesis; 5,6,7,8-tetrahydrofolate from 7,8-dihydrofolate: step 1/1.</text>
</comment>
<dbReference type="Proteomes" id="UP000028181">
    <property type="component" value="Chromosome I"/>
</dbReference>
<dbReference type="KEGG" id="ngg:RG540_CH21310"/>
<dbReference type="SUPFAM" id="SSF53597">
    <property type="entry name" value="Dihydrofolate reductase-like"/>
    <property type="match status" value="1"/>
</dbReference>
<dbReference type="PANTHER" id="PTHR48069:SF3">
    <property type="entry name" value="DIHYDROFOLATE REDUCTASE"/>
    <property type="match status" value="1"/>
</dbReference>
<evidence type="ECO:0000256" key="5">
    <source>
        <dbReference type="ARBA" id="ARBA00022857"/>
    </source>
</evidence>
<dbReference type="InterPro" id="IPR001796">
    <property type="entry name" value="DHFR_dom"/>
</dbReference>
<dbReference type="PROSITE" id="PS51330">
    <property type="entry name" value="DHFR_2"/>
    <property type="match status" value="1"/>
</dbReference>
<dbReference type="InterPro" id="IPR017925">
    <property type="entry name" value="DHFR_CS"/>
</dbReference>
<dbReference type="PATRIC" id="fig|1028800.3.peg.2154"/>
<evidence type="ECO:0000313" key="11">
    <source>
        <dbReference type="EMBL" id="CDN48299.1"/>
    </source>
</evidence>
<dbReference type="eggNOG" id="COG0262">
    <property type="taxonomic scope" value="Bacteria"/>
</dbReference>
<dbReference type="GO" id="GO:0006730">
    <property type="term" value="P:one-carbon metabolic process"/>
    <property type="evidence" value="ECO:0007669"/>
    <property type="project" value="UniProtKB-KW"/>
</dbReference>
<evidence type="ECO:0000256" key="2">
    <source>
        <dbReference type="ARBA" id="ARBA00009539"/>
    </source>
</evidence>
<dbReference type="UniPathway" id="UPA00077">
    <property type="reaction ID" value="UER00158"/>
</dbReference>
<dbReference type="GO" id="GO:0005829">
    <property type="term" value="C:cytosol"/>
    <property type="evidence" value="ECO:0007669"/>
    <property type="project" value="TreeGrafter"/>
</dbReference>
<comment type="function">
    <text evidence="7 8">Key enzyme in folate metabolism. Catalyzes an essential reaction for de novo glycine and purine synthesis, and for DNA precursor synthesis.</text>
</comment>
<dbReference type="Gene3D" id="3.40.430.10">
    <property type="entry name" value="Dihydrofolate Reductase, subunit A"/>
    <property type="match status" value="1"/>
</dbReference>
<dbReference type="GO" id="GO:0046655">
    <property type="term" value="P:folic acid metabolic process"/>
    <property type="evidence" value="ECO:0007669"/>
    <property type="project" value="TreeGrafter"/>
</dbReference>
<evidence type="ECO:0000313" key="12">
    <source>
        <dbReference type="Proteomes" id="UP000028181"/>
    </source>
</evidence>
<name>A0A068SR22_NEOGA</name>
<evidence type="ECO:0000259" key="10">
    <source>
        <dbReference type="PROSITE" id="PS51330"/>
    </source>
</evidence>
<dbReference type="GO" id="GO:0046452">
    <property type="term" value="P:dihydrofolate metabolic process"/>
    <property type="evidence" value="ECO:0007669"/>
    <property type="project" value="TreeGrafter"/>
</dbReference>
<sequence length="176" mass="19205">MSRPRLVIIAAVSQDGVIGRDGDMPWRLSTDLKRFKALTLGKPVIVGRRTFDSFGGRPLPGRPHVIVTRNPDFYYDGVDVAASLDEAIEIAGRRAQETGSDEIFVLGGGEIYAQAIGIADMLRITHVETGISDGDTLFPPIDPDLFDKVEEIAVPAGEKDSYPTRFATYVRRAATN</sequence>
<reference evidence="12" key="1">
    <citation type="journal article" date="2014" name="BMC Genomics">
        <title>Genome sequencing of two Neorhizobium galegae strains reveals a noeT gene responsible for the unusual acetylation of the nodulation factors.</title>
        <authorList>
            <person name="Osterman J."/>
            <person name="Marsh J."/>
            <person name="Laine P.K."/>
            <person name="Zeng Z."/>
            <person name="Alatalo E."/>
            <person name="Sullivan J.T."/>
            <person name="Young J.P."/>
            <person name="Thomas-Oates J."/>
            <person name="Paulin L."/>
            <person name="Lindstrom K."/>
        </authorList>
    </citation>
    <scope>NUCLEOTIDE SEQUENCE [LARGE SCALE GENOMIC DNA]</scope>
    <source>
        <strain evidence="12">HAMBI 540</strain>
    </source>
</reference>
<evidence type="ECO:0000256" key="7">
    <source>
        <dbReference type="ARBA" id="ARBA00025067"/>
    </source>
</evidence>
<dbReference type="InterPro" id="IPR024072">
    <property type="entry name" value="DHFR-like_dom_sf"/>
</dbReference>
<keyword evidence="12" id="KW-1185">Reference proteome</keyword>
<dbReference type="RefSeq" id="WP_038587475.1">
    <property type="nucleotide sequence ID" value="NZ_HG938353.1"/>
</dbReference>
<dbReference type="GeneID" id="24257687"/>
<dbReference type="Pfam" id="PF00186">
    <property type="entry name" value="DHFR_1"/>
    <property type="match status" value="1"/>
</dbReference>
<dbReference type="CDD" id="cd00209">
    <property type="entry name" value="DHFR"/>
    <property type="match status" value="1"/>
</dbReference>
<comment type="catalytic activity">
    <reaction evidence="8">
        <text>(6S)-5,6,7,8-tetrahydrofolate + NADP(+) = 7,8-dihydrofolate + NADPH + H(+)</text>
        <dbReference type="Rhea" id="RHEA:15009"/>
        <dbReference type="ChEBI" id="CHEBI:15378"/>
        <dbReference type="ChEBI" id="CHEBI:57451"/>
        <dbReference type="ChEBI" id="CHEBI:57453"/>
        <dbReference type="ChEBI" id="CHEBI:57783"/>
        <dbReference type="ChEBI" id="CHEBI:58349"/>
        <dbReference type="EC" id="1.5.1.3"/>
    </reaction>
</comment>
<dbReference type="OrthoDB" id="9804315at2"/>
<dbReference type="PIRSF" id="PIRSF000194">
    <property type="entry name" value="DHFR"/>
    <property type="match status" value="1"/>
</dbReference>
<dbReference type="AlphaFoldDB" id="A0A068SR22"/>
<organism evidence="11 12">
    <name type="scientific">Neorhizobium galegae bv. orientalis str. HAMBI 540</name>
    <dbReference type="NCBI Taxonomy" id="1028800"/>
    <lineage>
        <taxon>Bacteria</taxon>
        <taxon>Pseudomonadati</taxon>
        <taxon>Pseudomonadota</taxon>
        <taxon>Alphaproteobacteria</taxon>
        <taxon>Hyphomicrobiales</taxon>
        <taxon>Rhizobiaceae</taxon>
        <taxon>Rhizobium/Agrobacterium group</taxon>
        <taxon>Neorhizobium</taxon>
    </lineage>
</organism>
<protein>
    <recommendedName>
        <fullName evidence="3 8">Dihydrofolate reductase</fullName>
        <ecNumber evidence="3 8">1.5.1.3</ecNumber>
    </recommendedName>
</protein>
<keyword evidence="5 8" id="KW-0521">NADP</keyword>
<evidence type="ECO:0000256" key="8">
    <source>
        <dbReference type="PIRNR" id="PIRNR000194"/>
    </source>
</evidence>
<comment type="similarity">
    <text evidence="2 8 9">Belongs to the dihydrofolate reductase family.</text>
</comment>
<keyword evidence="6 8" id="KW-0560">Oxidoreductase</keyword>